<dbReference type="InterPro" id="IPR005225">
    <property type="entry name" value="Small_GTP-bd"/>
</dbReference>
<dbReference type="SMART" id="SM00173">
    <property type="entry name" value="RAS"/>
    <property type="match status" value="1"/>
</dbReference>
<dbReference type="PROSITE" id="PS51419">
    <property type="entry name" value="RAB"/>
    <property type="match status" value="1"/>
</dbReference>
<evidence type="ECO:0000313" key="5">
    <source>
        <dbReference type="Proteomes" id="UP000265000"/>
    </source>
</evidence>
<dbReference type="SUPFAM" id="SSF52540">
    <property type="entry name" value="P-loop containing nucleoside triphosphate hydrolases"/>
    <property type="match status" value="1"/>
</dbReference>
<dbReference type="Proteomes" id="UP000265000">
    <property type="component" value="Unplaced"/>
</dbReference>
<sequence length="296" mass="32252">MFLSASEPQPAGGSELRLISPQTLNFDFTFIFTVKPTQNQTPAPLLLLGRVIGTVLGLLGLTCTSLMGEPVLGEGKEGQQHSDSVSGPVRTLRVKMVLLGSSGVGKSSLALRFGKDEFRKTSPTVGCAYLTRVVHLSGVSLRFEIWDTAGQEKYHSVTPLYYRGAQAALVLYDISSRETFIRAQLWVTELERQCGPGSTVVWLVGNKADLDQNRQVSAQEGQVLAGSKGLSFIETSALSGDQVSELLDAVAHRVYGSMGEQQGGLSEWRETALRDQNHQNHQNQQNHFWSCCKVGP</sequence>
<organism evidence="4 5">
    <name type="scientific">Fundulus heteroclitus</name>
    <name type="common">Killifish</name>
    <name type="synonym">Mummichog</name>
    <dbReference type="NCBI Taxonomy" id="8078"/>
    <lineage>
        <taxon>Eukaryota</taxon>
        <taxon>Metazoa</taxon>
        <taxon>Chordata</taxon>
        <taxon>Craniata</taxon>
        <taxon>Vertebrata</taxon>
        <taxon>Euteleostomi</taxon>
        <taxon>Actinopterygii</taxon>
        <taxon>Neopterygii</taxon>
        <taxon>Teleostei</taxon>
        <taxon>Neoteleostei</taxon>
        <taxon>Acanthomorphata</taxon>
        <taxon>Ovalentaria</taxon>
        <taxon>Atherinomorphae</taxon>
        <taxon>Cyprinodontiformes</taxon>
        <taxon>Fundulidae</taxon>
        <taxon>Fundulus</taxon>
    </lineage>
</organism>
<evidence type="ECO:0000256" key="1">
    <source>
        <dbReference type="ARBA" id="ARBA00006270"/>
    </source>
</evidence>
<dbReference type="Ensembl" id="ENSFHET00000030635.1">
    <property type="protein sequence ID" value="ENSFHEP00000034955.1"/>
    <property type="gene ID" value="ENSFHEG00000022960.1"/>
</dbReference>
<dbReference type="GO" id="GO:0005525">
    <property type="term" value="F:GTP binding"/>
    <property type="evidence" value="ECO:0007669"/>
    <property type="project" value="UniProtKB-KW"/>
</dbReference>
<proteinExistence type="inferred from homology"/>
<comment type="similarity">
    <text evidence="1">Belongs to the small GTPase superfamily. Rab family.</text>
</comment>
<evidence type="ECO:0000256" key="3">
    <source>
        <dbReference type="ARBA" id="ARBA00023134"/>
    </source>
</evidence>
<dbReference type="SMART" id="SM00175">
    <property type="entry name" value="RAB"/>
    <property type="match status" value="1"/>
</dbReference>
<dbReference type="GeneTree" id="ENSGT00940000161839"/>
<keyword evidence="5" id="KW-1185">Reference proteome</keyword>
<dbReference type="GO" id="GO:0003924">
    <property type="term" value="F:GTPase activity"/>
    <property type="evidence" value="ECO:0007669"/>
    <property type="project" value="InterPro"/>
</dbReference>
<dbReference type="PROSITE" id="PS51421">
    <property type="entry name" value="RAS"/>
    <property type="match status" value="1"/>
</dbReference>
<dbReference type="PANTHER" id="PTHR47979">
    <property type="entry name" value="DRAB11-RELATED"/>
    <property type="match status" value="1"/>
</dbReference>
<name>A0A3Q2R302_FUNHE</name>
<protein>
    <submittedName>
        <fullName evidence="4">RAB17, member RAS onco family</fullName>
    </submittedName>
</protein>
<dbReference type="SMART" id="SM00176">
    <property type="entry name" value="RAN"/>
    <property type="match status" value="1"/>
</dbReference>
<dbReference type="InterPro" id="IPR001806">
    <property type="entry name" value="Small_GTPase"/>
</dbReference>
<keyword evidence="3" id="KW-0342">GTP-binding</keyword>
<dbReference type="PRINTS" id="PR00449">
    <property type="entry name" value="RASTRNSFRMNG"/>
</dbReference>
<reference evidence="4" key="1">
    <citation type="submission" date="2025-08" db="UniProtKB">
        <authorList>
            <consortium name="Ensembl"/>
        </authorList>
    </citation>
    <scope>IDENTIFICATION</scope>
</reference>
<dbReference type="NCBIfam" id="TIGR00231">
    <property type="entry name" value="small_GTP"/>
    <property type="match status" value="1"/>
</dbReference>
<dbReference type="FunFam" id="3.40.50.300:FF:000808">
    <property type="entry name" value="Small GTP-binding protein, putative"/>
    <property type="match status" value="1"/>
</dbReference>
<dbReference type="InterPro" id="IPR027417">
    <property type="entry name" value="P-loop_NTPase"/>
</dbReference>
<reference evidence="4" key="2">
    <citation type="submission" date="2025-09" db="UniProtKB">
        <authorList>
            <consortium name="Ensembl"/>
        </authorList>
    </citation>
    <scope>IDENTIFICATION</scope>
</reference>
<dbReference type="InterPro" id="IPR050209">
    <property type="entry name" value="Rab_GTPases_membrane_traffic"/>
</dbReference>
<dbReference type="SMART" id="SM00174">
    <property type="entry name" value="RHO"/>
    <property type="match status" value="1"/>
</dbReference>
<dbReference type="PROSITE" id="PS51420">
    <property type="entry name" value="RHO"/>
    <property type="match status" value="1"/>
</dbReference>
<dbReference type="CDD" id="cd01860">
    <property type="entry name" value="Rab5_related"/>
    <property type="match status" value="1"/>
</dbReference>
<dbReference type="AlphaFoldDB" id="A0A3Q2R302"/>
<accession>A0A3Q2R302</accession>
<evidence type="ECO:0000256" key="2">
    <source>
        <dbReference type="ARBA" id="ARBA00022741"/>
    </source>
</evidence>
<dbReference type="Gene3D" id="3.40.50.300">
    <property type="entry name" value="P-loop containing nucleotide triphosphate hydrolases"/>
    <property type="match status" value="1"/>
</dbReference>
<keyword evidence="2" id="KW-0547">Nucleotide-binding</keyword>
<dbReference type="Pfam" id="PF00071">
    <property type="entry name" value="Ras"/>
    <property type="match status" value="1"/>
</dbReference>
<evidence type="ECO:0000313" key="4">
    <source>
        <dbReference type="Ensembl" id="ENSFHEP00000034955.1"/>
    </source>
</evidence>